<feature type="region of interest" description="Disordered" evidence="1">
    <location>
        <begin position="27"/>
        <end position="51"/>
    </location>
</feature>
<dbReference type="Proteomes" id="UP001451303">
    <property type="component" value="Unassembled WGS sequence"/>
</dbReference>
<gene>
    <name evidence="2" type="ORF">QR685DRAFT_509690</name>
</gene>
<dbReference type="EMBL" id="JAVLET010000001">
    <property type="protein sequence ID" value="KAL0474387.1"/>
    <property type="molecule type" value="Genomic_DNA"/>
</dbReference>
<evidence type="ECO:0000313" key="2">
    <source>
        <dbReference type="EMBL" id="KAL0474387.1"/>
    </source>
</evidence>
<reference evidence="2 3" key="1">
    <citation type="submission" date="2023-09" db="EMBL/GenBank/DDBJ databases">
        <title>Multi-omics analysis of a traditional fermented food reveals byproduct-associated fungal strains for waste-to-food upcycling.</title>
        <authorList>
            <consortium name="Lawrence Berkeley National Laboratory"/>
            <person name="Rekdal V.M."/>
            <person name="Villalobos-Escobedo J.M."/>
            <person name="Rodriguez-Valeron N."/>
            <person name="Garcia M.O."/>
            <person name="Vasquez D.P."/>
            <person name="Damayanti I."/>
            <person name="Sorensen P.M."/>
            <person name="Baidoo E.E."/>
            <person name="De Carvalho A.C."/>
            <person name="Riley R."/>
            <person name="Lipzen A."/>
            <person name="He G."/>
            <person name="Yan M."/>
            <person name="Haridas S."/>
            <person name="Daum C."/>
            <person name="Yoshinaga Y."/>
            <person name="Ng V."/>
            <person name="Grigoriev I.V."/>
            <person name="Munk R."/>
            <person name="Nuraida L."/>
            <person name="Wijaya C.H."/>
            <person name="Morales P.-C."/>
            <person name="Keasling J.D."/>
        </authorList>
    </citation>
    <scope>NUCLEOTIDE SEQUENCE [LARGE SCALE GENOMIC DNA]</scope>
    <source>
        <strain evidence="2 3">FGSC 2613</strain>
    </source>
</reference>
<accession>A0ABR3DPU1</accession>
<protein>
    <submittedName>
        <fullName evidence="2">Uncharacterized protein</fullName>
    </submittedName>
</protein>
<evidence type="ECO:0000313" key="3">
    <source>
        <dbReference type="Proteomes" id="UP001451303"/>
    </source>
</evidence>
<organism evidence="2 3">
    <name type="scientific">Neurospora intermedia</name>
    <dbReference type="NCBI Taxonomy" id="5142"/>
    <lineage>
        <taxon>Eukaryota</taxon>
        <taxon>Fungi</taxon>
        <taxon>Dikarya</taxon>
        <taxon>Ascomycota</taxon>
        <taxon>Pezizomycotina</taxon>
        <taxon>Sordariomycetes</taxon>
        <taxon>Sordariomycetidae</taxon>
        <taxon>Sordariales</taxon>
        <taxon>Sordariaceae</taxon>
        <taxon>Neurospora</taxon>
    </lineage>
</organism>
<comment type="caution">
    <text evidence="2">The sequence shown here is derived from an EMBL/GenBank/DDBJ whole genome shotgun (WGS) entry which is preliminary data.</text>
</comment>
<proteinExistence type="predicted"/>
<keyword evidence="3" id="KW-1185">Reference proteome</keyword>
<sequence length="133" mass="14748">MKCQASGRGETETSSALGELRKLPITSSIPPLSLSNYSSASASCPTPAEDPRFERGGGAAGALCQGKIHCRYLPRLFHRWYLCHNFRLQFLSWNAAAGRKEPHHLPQYIHEDPLAVMCKMNYGICTLPEISPF</sequence>
<evidence type="ECO:0000256" key="1">
    <source>
        <dbReference type="SAM" id="MobiDB-lite"/>
    </source>
</evidence>
<name>A0ABR3DPU1_NEUIN</name>
<feature type="compositionally biased region" description="Low complexity" evidence="1">
    <location>
        <begin position="27"/>
        <end position="43"/>
    </location>
</feature>